<accession>A0ABS2YYT6</accession>
<keyword evidence="1" id="KW-0430">Lectin</keyword>
<dbReference type="Gene3D" id="3.10.100.10">
    <property type="entry name" value="Mannose-Binding Protein A, subunit A"/>
    <property type="match status" value="2"/>
</dbReference>
<evidence type="ECO:0000256" key="2">
    <source>
        <dbReference type="ARBA" id="ARBA00023157"/>
    </source>
</evidence>
<dbReference type="CDD" id="cd03590">
    <property type="entry name" value="CLECT_DC-SIGN_like"/>
    <property type="match status" value="1"/>
</dbReference>
<dbReference type="SMART" id="SM00034">
    <property type="entry name" value="CLECT"/>
    <property type="match status" value="1"/>
</dbReference>
<feature type="compositionally biased region" description="Basic and acidic residues" evidence="4">
    <location>
        <begin position="164"/>
        <end position="178"/>
    </location>
</feature>
<dbReference type="InterPro" id="IPR016187">
    <property type="entry name" value="CTDL_fold"/>
</dbReference>
<keyword evidence="7" id="KW-1185">Reference proteome</keyword>
<dbReference type="PANTHER" id="PTHR22803">
    <property type="entry name" value="MANNOSE, PHOSPHOLIPASE, LECTIN RECEPTOR RELATED"/>
    <property type="match status" value="1"/>
</dbReference>
<feature type="domain" description="C-type lectin" evidence="5">
    <location>
        <begin position="380"/>
        <end position="506"/>
    </location>
</feature>
<dbReference type="SUPFAM" id="SSF56436">
    <property type="entry name" value="C-type lectin-like"/>
    <property type="match status" value="2"/>
</dbReference>
<dbReference type="Pfam" id="PF00059">
    <property type="entry name" value="Lectin_C"/>
    <property type="match status" value="1"/>
</dbReference>
<sequence>MDTEGIYTSLEKYSVDSYATAGQSREKRAAVQPGGTYQDLQVYPKKQNCNRDKHLQHSLSARNWTYQTNHRTYLSSNFPLSSTFQYGLGITMMLSVAGKMQTFVKSFTALKGGENMLNWIGLTDVDNEGQFQWIDGTYLDTNIRMADDVLYASVNFSQKNRQPRKQEEQDTEATRDQRDEVIYAEVKAANSQETQKEETEAGTCQPIKSEVESDPYSSLKWKRAKNDIPAKEGTCQPIKSEVESDPYSSLKWKRAKNDIPAKEDLTPFKDKGAVNEMKQNYSINEQHLMQLRRQYDILNREHSNLSEYQKTLQMNLTSLQSLYSNLSAYLTKLLSNYSTLNQENAEFSAVIEKLNKRCPISNSLSQSRICYVCPQNWMLFNSKCYSFSSNKLTWTGGVEGCRQHEAHLVIIESEEEQTFLLNELSKQSPKKTYWIGLNDIANEGQFVWVDNKRLDRSKSFWGVNWDGTMEPDNWRNQENCVKIQKTATASGWYDAYCLETNNVICERAAEGITL</sequence>
<comment type="caution">
    <text evidence="6">The sequence shown here is derived from an EMBL/GenBank/DDBJ whole genome shotgun (WGS) entry which is preliminary data.</text>
</comment>
<proteinExistence type="predicted"/>
<dbReference type="InterPro" id="IPR018378">
    <property type="entry name" value="C-type_lectin_CS"/>
</dbReference>
<feature type="coiled-coil region" evidence="3">
    <location>
        <begin position="274"/>
        <end position="308"/>
    </location>
</feature>
<dbReference type="EMBL" id="JAAWVN010013110">
    <property type="protein sequence ID" value="MBN3291548.1"/>
    <property type="molecule type" value="Genomic_DNA"/>
</dbReference>
<feature type="region of interest" description="Disordered" evidence="4">
    <location>
        <begin position="159"/>
        <end position="178"/>
    </location>
</feature>
<name>A0ABS2YYT6_POLSE</name>
<feature type="non-terminal residue" evidence="6">
    <location>
        <position position="1"/>
    </location>
</feature>
<keyword evidence="2" id="KW-1015">Disulfide bond</keyword>
<dbReference type="InterPro" id="IPR016186">
    <property type="entry name" value="C-type_lectin-like/link_sf"/>
</dbReference>
<organism evidence="6 7">
    <name type="scientific">Polypterus senegalus</name>
    <name type="common">Senegal bichir</name>
    <dbReference type="NCBI Taxonomy" id="55291"/>
    <lineage>
        <taxon>Eukaryota</taxon>
        <taxon>Metazoa</taxon>
        <taxon>Chordata</taxon>
        <taxon>Craniata</taxon>
        <taxon>Vertebrata</taxon>
        <taxon>Euteleostomi</taxon>
        <taxon>Actinopterygii</taxon>
        <taxon>Polypteriformes</taxon>
        <taxon>Polypteridae</taxon>
        <taxon>Polypterus</taxon>
    </lineage>
</organism>
<evidence type="ECO:0000259" key="5">
    <source>
        <dbReference type="PROSITE" id="PS50041"/>
    </source>
</evidence>
<dbReference type="PROSITE" id="PS00615">
    <property type="entry name" value="C_TYPE_LECTIN_1"/>
    <property type="match status" value="1"/>
</dbReference>
<evidence type="ECO:0000256" key="4">
    <source>
        <dbReference type="SAM" id="MobiDB-lite"/>
    </source>
</evidence>
<evidence type="ECO:0000256" key="3">
    <source>
        <dbReference type="SAM" id="Coils"/>
    </source>
</evidence>
<keyword evidence="3" id="KW-0175">Coiled coil</keyword>
<dbReference type="InterPro" id="IPR033989">
    <property type="entry name" value="CD209-like_CTLD"/>
</dbReference>
<protein>
    <submittedName>
        <fullName evidence="6">FCER2 protein</fullName>
    </submittedName>
</protein>
<evidence type="ECO:0000256" key="1">
    <source>
        <dbReference type="ARBA" id="ARBA00022734"/>
    </source>
</evidence>
<evidence type="ECO:0000313" key="7">
    <source>
        <dbReference type="Proteomes" id="UP001166052"/>
    </source>
</evidence>
<reference evidence="6" key="1">
    <citation type="journal article" date="2021" name="Cell">
        <title>Tracing the genetic footprints of vertebrate landing in non-teleost ray-finned fishes.</title>
        <authorList>
            <person name="Bi X."/>
            <person name="Wang K."/>
            <person name="Yang L."/>
            <person name="Pan H."/>
            <person name="Jiang H."/>
            <person name="Wei Q."/>
            <person name="Fang M."/>
            <person name="Yu H."/>
            <person name="Zhu C."/>
            <person name="Cai Y."/>
            <person name="He Y."/>
            <person name="Gan X."/>
            <person name="Zeng H."/>
            <person name="Yu D."/>
            <person name="Zhu Y."/>
            <person name="Jiang H."/>
            <person name="Qiu Q."/>
            <person name="Yang H."/>
            <person name="Zhang Y.E."/>
            <person name="Wang W."/>
            <person name="Zhu M."/>
            <person name="He S."/>
            <person name="Zhang G."/>
        </authorList>
    </citation>
    <scope>NUCLEOTIDE SEQUENCE</scope>
    <source>
        <strain evidence="6">Bchr_001</strain>
    </source>
</reference>
<dbReference type="InterPro" id="IPR050111">
    <property type="entry name" value="C-type_lectin/snaclec_domain"/>
</dbReference>
<feature type="non-terminal residue" evidence="6">
    <location>
        <position position="514"/>
    </location>
</feature>
<gene>
    <name evidence="6" type="primary">Fcer2</name>
    <name evidence="6" type="ORF">GTO92_0000904</name>
</gene>
<evidence type="ECO:0000313" key="6">
    <source>
        <dbReference type="EMBL" id="MBN3291548.1"/>
    </source>
</evidence>
<dbReference type="PROSITE" id="PS50041">
    <property type="entry name" value="C_TYPE_LECTIN_2"/>
    <property type="match status" value="1"/>
</dbReference>
<dbReference type="InterPro" id="IPR001304">
    <property type="entry name" value="C-type_lectin-like"/>
</dbReference>
<dbReference type="Proteomes" id="UP001166052">
    <property type="component" value="Unassembled WGS sequence"/>
</dbReference>